<dbReference type="PANTHER" id="PTHR21716:SF68">
    <property type="entry name" value="TRANSPORT PROTEIN YTVI-RELATED"/>
    <property type="match status" value="1"/>
</dbReference>
<dbReference type="Proteomes" id="UP000649345">
    <property type="component" value="Unassembled WGS sequence"/>
</dbReference>
<feature type="transmembrane region" description="Helical" evidence="7">
    <location>
        <begin position="166"/>
        <end position="186"/>
    </location>
</feature>
<dbReference type="GO" id="GO:0016020">
    <property type="term" value="C:membrane"/>
    <property type="evidence" value="ECO:0007669"/>
    <property type="project" value="UniProtKB-SubCell"/>
</dbReference>
<feature type="transmembrane region" description="Helical" evidence="7">
    <location>
        <begin position="285"/>
        <end position="302"/>
    </location>
</feature>
<organism evidence="8 9">
    <name type="scientific">Anaerosacchariphilus hominis</name>
    <dbReference type="NCBI Taxonomy" id="2763017"/>
    <lineage>
        <taxon>Bacteria</taxon>
        <taxon>Bacillati</taxon>
        <taxon>Bacillota</taxon>
        <taxon>Clostridia</taxon>
        <taxon>Lachnospirales</taxon>
        <taxon>Lachnospiraceae</taxon>
        <taxon>Anaerosacchariphilus</taxon>
    </lineage>
</organism>
<comment type="similarity">
    <text evidence="2">Belongs to the autoinducer-2 exporter (AI-2E) (TC 2.A.86) family.</text>
</comment>
<evidence type="ECO:0000256" key="2">
    <source>
        <dbReference type="ARBA" id="ARBA00009773"/>
    </source>
</evidence>
<sequence>MKNGNGGWLMEWIRKEKKNWKKMGIIIGVYLGMKYLLPLVVPFLIAAVVVHGCWPLLRYLKERFRIRPAASMAVLLIVAAVVVGTGCVLLGRSLYGQLRNLCRFLNRPGQAEYVLYECCDSVSRFFHIDAGTVHRFVTEQMEEVRVQAGQIMLPGAFGSSWQAVKYLGGFGAALLVTLVAVLFLAADYERIREAAESWSFYRQLKCVAEGMRRSAGGYLRAQLLIMSLIMLLCTLGIWAAGVLGNPIPAGIGIGLLDALPVFGTGTAFVPWILILVVFRKDYRAALILALTYGSCVLLRELLEPRLVGNRLGVLPVLILAGVYGGVKLYGAAGILLGPLSILLIRELWRQVDEEPEHKETEKKEASVPGGDASL</sequence>
<feature type="transmembrane region" description="Helical" evidence="7">
    <location>
        <begin position="249"/>
        <end position="278"/>
    </location>
</feature>
<dbReference type="GO" id="GO:0055085">
    <property type="term" value="P:transmembrane transport"/>
    <property type="evidence" value="ECO:0007669"/>
    <property type="project" value="TreeGrafter"/>
</dbReference>
<dbReference type="AlphaFoldDB" id="A0A923RKZ1"/>
<evidence type="ECO:0000313" key="8">
    <source>
        <dbReference type="EMBL" id="MBC5658658.1"/>
    </source>
</evidence>
<evidence type="ECO:0000256" key="6">
    <source>
        <dbReference type="SAM" id="MobiDB-lite"/>
    </source>
</evidence>
<feature type="transmembrane region" description="Helical" evidence="7">
    <location>
        <begin position="221"/>
        <end position="243"/>
    </location>
</feature>
<dbReference type="RefSeq" id="WP_186872650.1">
    <property type="nucleotide sequence ID" value="NZ_JACOOR010000001.1"/>
</dbReference>
<feature type="transmembrane region" description="Helical" evidence="7">
    <location>
        <begin position="314"/>
        <end position="344"/>
    </location>
</feature>
<comment type="subcellular location">
    <subcellularLocation>
        <location evidence="1">Membrane</location>
        <topology evidence="1">Multi-pass membrane protein</topology>
    </subcellularLocation>
</comment>
<feature type="transmembrane region" description="Helical" evidence="7">
    <location>
        <begin position="72"/>
        <end position="91"/>
    </location>
</feature>
<reference evidence="8" key="1">
    <citation type="submission" date="2020-08" db="EMBL/GenBank/DDBJ databases">
        <title>Genome public.</title>
        <authorList>
            <person name="Liu C."/>
            <person name="Sun Q."/>
        </authorList>
    </citation>
    <scope>NUCLEOTIDE SEQUENCE</scope>
    <source>
        <strain evidence="8">NSJ-68</strain>
    </source>
</reference>
<dbReference type="InterPro" id="IPR002549">
    <property type="entry name" value="AI-2E-like"/>
</dbReference>
<protein>
    <submittedName>
        <fullName evidence="8">AI-2E family transporter</fullName>
    </submittedName>
</protein>
<evidence type="ECO:0000256" key="5">
    <source>
        <dbReference type="ARBA" id="ARBA00023136"/>
    </source>
</evidence>
<evidence type="ECO:0000313" key="9">
    <source>
        <dbReference type="Proteomes" id="UP000649345"/>
    </source>
</evidence>
<accession>A0A923RKZ1</accession>
<evidence type="ECO:0000256" key="4">
    <source>
        <dbReference type="ARBA" id="ARBA00022989"/>
    </source>
</evidence>
<keyword evidence="5 7" id="KW-0472">Membrane</keyword>
<dbReference type="Pfam" id="PF01594">
    <property type="entry name" value="AI-2E_transport"/>
    <property type="match status" value="1"/>
</dbReference>
<evidence type="ECO:0000256" key="3">
    <source>
        <dbReference type="ARBA" id="ARBA00022692"/>
    </source>
</evidence>
<dbReference type="EMBL" id="JACOOR010000001">
    <property type="protein sequence ID" value="MBC5658658.1"/>
    <property type="molecule type" value="Genomic_DNA"/>
</dbReference>
<feature type="transmembrane region" description="Helical" evidence="7">
    <location>
        <begin position="43"/>
        <end position="60"/>
    </location>
</feature>
<proteinExistence type="inferred from homology"/>
<keyword evidence="9" id="KW-1185">Reference proteome</keyword>
<feature type="region of interest" description="Disordered" evidence="6">
    <location>
        <begin position="354"/>
        <end position="374"/>
    </location>
</feature>
<comment type="caution">
    <text evidence="8">The sequence shown here is derived from an EMBL/GenBank/DDBJ whole genome shotgun (WGS) entry which is preliminary data.</text>
</comment>
<evidence type="ECO:0000256" key="1">
    <source>
        <dbReference type="ARBA" id="ARBA00004141"/>
    </source>
</evidence>
<keyword evidence="3 7" id="KW-0812">Transmembrane</keyword>
<gene>
    <name evidence="8" type="ORF">H8S44_02500</name>
</gene>
<evidence type="ECO:0000256" key="7">
    <source>
        <dbReference type="SAM" id="Phobius"/>
    </source>
</evidence>
<feature type="compositionally biased region" description="Basic and acidic residues" evidence="6">
    <location>
        <begin position="354"/>
        <end position="365"/>
    </location>
</feature>
<dbReference type="PANTHER" id="PTHR21716">
    <property type="entry name" value="TRANSMEMBRANE PROTEIN"/>
    <property type="match status" value="1"/>
</dbReference>
<name>A0A923RKZ1_9FIRM</name>
<keyword evidence="4 7" id="KW-1133">Transmembrane helix</keyword>